<evidence type="ECO:0000256" key="12">
    <source>
        <dbReference type="PIRSR" id="PIRSR038994-3"/>
    </source>
</evidence>
<evidence type="ECO:0000313" key="14">
    <source>
        <dbReference type="EMBL" id="EPR10347.1"/>
    </source>
</evidence>
<keyword evidence="6 9" id="KW-0119">Carbohydrate metabolism</keyword>
<feature type="binding site" evidence="11">
    <location>
        <position position="250"/>
    </location>
    <ligand>
        <name>substrate</name>
    </ligand>
</feature>
<dbReference type="PANTHER" id="PTHR11113">
    <property type="entry name" value="N-ACETYLGLUCOSAMINE-6-PHOSPHATE DEACETYLASE"/>
    <property type="match status" value="1"/>
</dbReference>
<dbReference type="RefSeq" id="WP_020816053.1">
    <property type="nucleotide sequence ID" value="NZ_ATAY01000063.1"/>
</dbReference>
<dbReference type="Pfam" id="PF01979">
    <property type="entry name" value="Amidohydro_1"/>
    <property type="match status" value="1"/>
</dbReference>
<evidence type="ECO:0000313" key="15">
    <source>
        <dbReference type="Proteomes" id="UP000016860"/>
    </source>
</evidence>
<feature type="binding site" evidence="11">
    <location>
        <position position="143"/>
    </location>
    <ligand>
        <name>substrate</name>
    </ligand>
</feature>
<evidence type="ECO:0000256" key="10">
    <source>
        <dbReference type="PIRSR" id="PIRSR038994-1"/>
    </source>
</evidence>
<gene>
    <name evidence="14" type="ORF">L323_12895</name>
</gene>
<evidence type="ECO:0000256" key="3">
    <source>
        <dbReference type="ARBA" id="ARBA00018029"/>
    </source>
</evidence>
<dbReference type="InterPro" id="IPR032466">
    <property type="entry name" value="Metal_Hydrolase"/>
</dbReference>
<dbReference type="Gene3D" id="2.30.40.10">
    <property type="entry name" value="Urease, subunit C, domain 1"/>
    <property type="match status" value="1"/>
</dbReference>
<dbReference type="GO" id="GO:0046872">
    <property type="term" value="F:metal ion binding"/>
    <property type="evidence" value="ECO:0007669"/>
    <property type="project" value="UniProtKB-KW"/>
</dbReference>
<organism evidence="14 15">
    <name type="scientific">Ruminiclostridium papyrosolvens C7</name>
    <dbReference type="NCBI Taxonomy" id="1330534"/>
    <lineage>
        <taxon>Bacteria</taxon>
        <taxon>Bacillati</taxon>
        <taxon>Bacillota</taxon>
        <taxon>Clostridia</taxon>
        <taxon>Eubacteriales</taxon>
        <taxon>Oscillospiraceae</taxon>
        <taxon>Ruminiclostridium</taxon>
    </lineage>
</organism>
<evidence type="ECO:0000256" key="5">
    <source>
        <dbReference type="ARBA" id="ARBA00022801"/>
    </source>
</evidence>
<dbReference type="InterPro" id="IPR003764">
    <property type="entry name" value="GlcNAc_6-P_deAcase"/>
</dbReference>
<evidence type="ECO:0000256" key="7">
    <source>
        <dbReference type="ARBA" id="ARBA00047647"/>
    </source>
</evidence>
<dbReference type="Proteomes" id="UP000016860">
    <property type="component" value="Unassembled WGS sequence"/>
</dbReference>
<feature type="binding site" evidence="11">
    <location>
        <position position="227"/>
    </location>
    <ligand>
        <name>substrate</name>
    </ligand>
</feature>
<evidence type="ECO:0000256" key="2">
    <source>
        <dbReference type="ARBA" id="ARBA00011899"/>
    </source>
</evidence>
<dbReference type="PATRIC" id="fig|1330534.3.peg.2555"/>
<evidence type="ECO:0000256" key="11">
    <source>
        <dbReference type="PIRSR" id="PIRSR038994-2"/>
    </source>
</evidence>
<dbReference type="EMBL" id="ATAY01000063">
    <property type="protein sequence ID" value="EPR10347.1"/>
    <property type="molecule type" value="Genomic_DNA"/>
</dbReference>
<feature type="active site" description="Proton donor/acceptor" evidence="10">
    <location>
        <position position="273"/>
    </location>
</feature>
<comment type="catalytic activity">
    <reaction evidence="7">
        <text>N-acetyl-D-glucosamine 6-phosphate + H2O = D-glucosamine 6-phosphate + acetate</text>
        <dbReference type="Rhea" id="RHEA:22936"/>
        <dbReference type="ChEBI" id="CHEBI:15377"/>
        <dbReference type="ChEBI" id="CHEBI:30089"/>
        <dbReference type="ChEBI" id="CHEBI:57513"/>
        <dbReference type="ChEBI" id="CHEBI:58725"/>
        <dbReference type="EC" id="3.5.1.25"/>
    </reaction>
</comment>
<dbReference type="SUPFAM" id="SSF51338">
    <property type="entry name" value="Composite domain of metallo-dependent hydrolases"/>
    <property type="match status" value="1"/>
</dbReference>
<feature type="binding site" evidence="11">
    <location>
        <begin position="306"/>
        <end position="308"/>
    </location>
    <ligand>
        <name>substrate</name>
    </ligand>
</feature>
<feature type="binding site" evidence="11">
    <location>
        <begin position="219"/>
        <end position="220"/>
    </location>
    <ligand>
        <name>substrate</name>
    </ligand>
</feature>
<dbReference type="PIRSF" id="PIRSF038994">
    <property type="entry name" value="NagA"/>
    <property type="match status" value="1"/>
</dbReference>
<reference evidence="14 15" key="1">
    <citation type="journal article" date="2013" name="Genome Announc.">
        <title>Draft Genome Sequence of the Cellulolytic Bacterium Clostridium papyrosolvens C7 (ATCC 700395).</title>
        <authorList>
            <person name="Zepeda V."/>
            <person name="Dassa B."/>
            <person name="Borovok I."/>
            <person name="Lamed R."/>
            <person name="Bayer E.A."/>
            <person name="Cate J.H."/>
        </authorList>
    </citation>
    <scope>NUCLEOTIDE SEQUENCE [LARGE SCALE GENOMIC DNA]</scope>
    <source>
        <strain evidence="14 15">C7</strain>
    </source>
</reference>
<keyword evidence="4 12" id="KW-0479">Metal-binding</keyword>
<dbReference type="FunFam" id="3.20.20.140:FF:000004">
    <property type="entry name" value="N-acetylglucosamine-6-phosphate deacetylase"/>
    <property type="match status" value="1"/>
</dbReference>
<dbReference type="GO" id="GO:0008448">
    <property type="term" value="F:N-acetylglucosamine-6-phosphate deacetylase activity"/>
    <property type="evidence" value="ECO:0007669"/>
    <property type="project" value="UniProtKB-EC"/>
</dbReference>
<evidence type="ECO:0000256" key="9">
    <source>
        <dbReference type="PIRNR" id="PIRNR038994"/>
    </source>
</evidence>
<dbReference type="SUPFAM" id="SSF51556">
    <property type="entry name" value="Metallo-dependent hydrolases"/>
    <property type="match status" value="1"/>
</dbReference>
<feature type="domain" description="Amidohydrolase-related" evidence="13">
    <location>
        <begin position="53"/>
        <end position="379"/>
    </location>
</feature>
<dbReference type="PANTHER" id="PTHR11113:SF14">
    <property type="entry name" value="N-ACETYLGLUCOSAMINE-6-PHOSPHATE DEACETYLASE"/>
    <property type="match status" value="1"/>
</dbReference>
<accession>U4QZD5</accession>
<dbReference type="AlphaFoldDB" id="U4QZD5"/>
<dbReference type="Gene3D" id="3.20.20.140">
    <property type="entry name" value="Metal-dependent hydrolases"/>
    <property type="match status" value="1"/>
</dbReference>
<evidence type="ECO:0000256" key="6">
    <source>
        <dbReference type="ARBA" id="ARBA00023277"/>
    </source>
</evidence>
<evidence type="ECO:0000256" key="1">
    <source>
        <dbReference type="ARBA" id="ARBA00010716"/>
    </source>
</evidence>
<evidence type="ECO:0000256" key="4">
    <source>
        <dbReference type="ARBA" id="ARBA00022723"/>
    </source>
</evidence>
<protein>
    <recommendedName>
        <fullName evidence="3">N-acetylglucosamine-6-phosphate deacetylase</fullName>
        <ecNumber evidence="2">3.5.1.25</ecNumber>
    </recommendedName>
</protein>
<comment type="caution">
    <text evidence="14">The sequence shown here is derived from an EMBL/GenBank/DDBJ whole genome shotgun (WGS) entry which is preliminary data.</text>
</comment>
<dbReference type="STRING" id="1330534.L323_12895"/>
<feature type="binding site" evidence="12">
    <location>
        <position position="132"/>
    </location>
    <ligand>
        <name>Zn(2+)</name>
        <dbReference type="ChEBI" id="CHEBI:29105"/>
    </ligand>
</feature>
<name>U4QZD5_9FIRM</name>
<dbReference type="CDD" id="cd00854">
    <property type="entry name" value="NagA"/>
    <property type="match status" value="1"/>
</dbReference>
<dbReference type="NCBIfam" id="TIGR00221">
    <property type="entry name" value="nagA"/>
    <property type="match status" value="1"/>
</dbReference>
<keyword evidence="5 9" id="KW-0378">Hydrolase</keyword>
<dbReference type="GO" id="GO:0006046">
    <property type="term" value="P:N-acetylglucosamine catabolic process"/>
    <property type="evidence" value="ECO:0007669"/>
    <property type="project" value="TreeGrafter"/>
</dbReference>
<proteinExistence type="inferred from homology"/>
<evidence type="ECO:0000256" key="8">
    <source>
        <dbReference type="ARBA" id="ARBA00060590"/>
    </source>
</evidence>
<dbReference type="OrthoDB" id="9776488at2"/>
<feature type="binding site" evidence="12">
    <location>
        <position position="195"/>
    </location>
    <ligand>
        <name>Zn(2+)</name>
        <dbReference type="ChEBI" id="CHEBI:29105"/>
    </ligand>
</feature>
<sequence>MKAIINGKIIVEKEVLDNRILLYSDKIMGFIESKAAGELLQNCQEIVDAKGNYVSPGFIDMHIHGSGGYDIMDGTEESLATISSIVAKNGVTGILATTMTMNREKIYTALDNIKHFMGKEAQGAKILGVHLEGPFINRKYKGAQADEFIIEPDFSFIEKYVDIIKVMTLAPEMDENYKFIKEVKEKTKIILSMGHSNAEYEQAVKAIENGVSHATHTFNAMSPLNHRNPGVVGAVLNSDIYCELIADKIHVHPAIFNILATIKGMDKVILITDSMRAGCLHDGISELGGQKVIIKNNTARLEDGTLAGSTLRLNHAIKNFMDYTGNGICQVVKLASLNPAKELGIEKDRGSLEVGKYSDIVILDEEFNILKTIVEGKTVYTY</sequence>
<evidence type="ECO:0000259" key="13">
    <source>
        <dbReference type="Pfam" id="PF01979"/>
    </source>
</evidence>
<dbReference type="InterPro" id="IPR006680">
    <property type="entry name" value="Amidohydro-rel"/>
</dbReference>
<comment type="cofactor">
    <cofactor evidence="12">
        <name>a divalent metal cation</name>
        <dbReference type="ChEBI" id="CHEBI:60240"/>
    </cofactor>
    <text evidence="12">Binds 1 divalent metal cation per subunit.</text>
</comment>
<feature type="binding site" evidence="12">
    <location>
        <position position="216"/>
    </location>
    <ligand>
        <name>Zn(2+)</name>
        <dbReference type="ChEBI" id="CHEBI:29105"/>
    </ligand>
</feature>
<dbReference type="InterPro" id="IPR011059">
    <property type="entry name" value="Metal-dep_hydrolase_composite"/>
</dbReference>
<comment type="pathway">
    <text evidence="8">Amino-sugar metabolism; N-acetylneuraminate degradation; D-fructose 6-phosphate from N-acetylneuraminate: step 4/5.</text>
</comment>
<dbReference type="EC" id="3.5.1.25" evidence="2"/>
<comment type="similarity">
    <text evidence="1 9">Belongs to the metallo-dependent hydrolases superfamily. NagA family.</text>
</comment>